<feature type="transmembrane region" description="Helical" evidence="4">
    <location>
        <begin position="351"/>
        <end position="368"/>
    </location>
</feature>
<evidence type="ECO:0000259" key="5">
    <source>
        <dbReference type="PROSITE" id="PS50043"/>
    </source>
</evidence>
<dbReference type="Gene3D" id="1.10.10.10">
    <property type="entry name" value="Winged helix-like DNA-binding domain superfamily/Winged helix DNA-binding domain"/>
    <property type="match status" value="1"/>
</dbReference>
<feature type="transmembrane region" description="Helical" evidence="4">
    <location>
        <begin position="164"/>
        <end position="183"/>
    </location>
</feature>
<keyword evidence="2" id="KW-0238">DNA-binding</keyword>
<feature type="transmembrane region" description="Helical" evidence="4">
    <location>
        <begin position="21"/>
        <end position="42"/>
    </location>
</feature>
<evidence type="ECO:0000313" key="6">
    <source>
        <dbReference type="EMBL" id="NBI34729.1"/>
    </source>
</evidence>
<feature type="transmembrane region" description="Helical" evidence="4">
    <location>
        <begin position="321"/>
        <end position="345"/>
    </location>
</feature>
<dbReference type="PRINTS" id="PR00038">
    <property type="entry name" value="HTHLUXR"/>
</dbReference>
<dbReference type="AlphaFoldDB" id="A0A7C9NSU8"/>
<keyword evidence="1" id="KW-0805">Transcription regulation</keyword>
<feature type="transmembrane region" description="Helical" evidence="4">
    <location>
        <begin position="140"/>
        <end position="158"/>
    </location>
</feature>
<keyword evidence="4" id="KW-1133">Transmembrane helix</keyword>
<dbReference type="PANTHER" id="PTHR44688:SF16">
    <property type="entry name" value="DNA-BINDING TRANSCRIPTIONAL ACTIVATOR DEVR_DOSR"/>
    <property type="match status" value="1"/>
</dbReference>
<evidence type="ECO:0000256" key="2">
    <source>
        <dbReference type="ARBA" id="ARBA00023125"/>
    </source>
</evidence>
<keyword evidence="3" id="KW-0804">Transcription</keyword>
<keyword evidence="4" id="KW-0472">Membrane</keyword>
<comment type="caution">
    <text evidence="6">The sequence shown here is derived from an EMBL/GenBank/DDBJ whole genome shotgun (WGS) entry which is preliminary data.</text>
</comment>
<name>A0A7C9NSU8_9BACT</name>
<dbReference type="SUPFAM" id="SSF46894">
    <property type="entry name" value="C-terminal effector domain of the bipartite response regulators"/>
    <property type="match status" value="1"/>
</dbReference>
<dbReference type="InterPro" id="IPR016032">
    <property type="entry name" value="Sig_transdc_resp-reg_C-effctor"/>
</dbReference>
<dbReference type="GO" id="GO:0006355">
    <property type="term" value="P:regulation of DNA-templated transcription"/>
    <property type="evidence" value="ECO:0007669"/>
    <property type="project" value="InterPro"/>
</dbReference>
<sequence>MTRKPNRRWTPSPPQQTLGTIALLVLGGFSIDVSGWTAILLAGDALPGIGPLEYSGTLLYVLSSAITSTIFIAAGSRLQTLRACPCIFYVAAVFILSGLALVEQALPRPMLLICFLLFAAGNTTLLFFWLELMTRFNSHIVAAIIVLSALTSSIAAAIPWASTHAAFTFFVTVAATLICLNRLDRALGKDSNPRDSRPLEVDKHVLIGTIAGLCLASMISGITQNLAFSSADSGAFYPGSSDLVTVALLAVILLSLGDVNLSTGVKIISSLTIGSLLLLLLPNALNYPAYVFASMSYGLLTGLGYYTAVLMAKTRAFSTPVVFGIMGAMLFSSSIVLFGLAVAGIDIADRSLIALLTLGYSLAAIWLLSDRGIDLLVTAKYSSAHSHGAAQGDLGPGVQAIAGKVGLTPRETDVLALASSGRSVPFMAEKLVLSENTVKSYLQKVYAKCGVHSRQELISLAEQAAVEAINNRNR</sequence>
<keyword evidence="4" id="KW-0812">Transmembrane</keyword>
<accession>A0A7C9NSU8</accession>
<feature type="transmembrane region" description="Helical" evidence="4">
    <location>
        <begin position="86"/>
        <end position="102"/>
    </location>
</feature>
<evidence type="ECO:0000256" key="4">
    <source>
        <dbReference type="SAM" id="Phobius"/>
    </source>
</evidence>
<dbReference type="InterPro" id="IPR036388">
    <property type="entry name" value="WH-like_DNA-bd_sf"/>
</dbReference>
<organism evidence="6">
    <name type="scientific">Muribaculaceae bacterium Z82</name>
    <dbReference type="NCBI Taxonomy" id="2304548"/>
    <lineage>
        <taxon>Bacteria</taxon>
        <taxon>Pseudomonadati</taxon>
        <taxon>Bacteroidota</taxon>
        <taxon>Bacteroidia</taxon>
        <taxon>Bacteroidales</taxon>
        <taxon>Muribaculaceae</taxon>
    </lineage>
</organism>
<gene>
    <name evidence="6" type="ORF">D1639_06735</name>
</gene>
<dbReference type="PANTHER" id="PTHR44688">
    <property type="entry name" value="DNA-BINDING TRANSCRIPTIONAL ACTIVATOR DEVR_DOSR"/>
    <property type="match status" value="1"/>
</dbReference>
<dbReference type="InterPro" id="IPR000792">
    <property type="entry name" value="Tscrpt_reg_LuxR_C"/>
</dbReference>
<feature type="transmembrane region" description="Helical" evidence="4">
    <location>
        <begin position="108"/>
        <end position="128"/>
    </location>
</feature>
<reference evidence="6" key="1">
    <citation type="submission" date="2018-08" db="EMBL/GenBank/DDBJ databases">
        <title>Murine metabolic-syndrome-specific gut microbial biobank.</title>
        <authorList>
            <person name="Liu C."/>
        </authorList>
    </citation>
    <scope>NUCLEOTIDE SEQUENCE [LARGE SCALE GENOMIC DNA]</scope>
    <source>
        <strain evidence="6">Z82</strain>
    </source>
</reference>
<feature type="transmembrane region" description="Helical" evidence="4">
    <location>
        <begin position="287"/>
        <end position="309"/>
    </location>
</feature>
<dbReference type="SMART" id="SM00421">
    <property type="entry name" value="HTH_LUXR"/>
    <property type="match status" value="1"/>
</dbReference>
<evidence type="ECO:0000256" key="1">
    <source>
        <dbReference type="ARBA" id="ARBA00023015"/>
    </source>
</evidence>
<feature type="transmembrane region" description="Helical" evidence="4">
    <location>
        <begin position="263"/>
        <end position="281"/>
    </location>
</feature>
<dbReference type="EMBL" id="QWKH01000043">
    <property type="protein sequence ID" value="NBI34729.1"/>
    <property type="molecule type" value="Genomic_DNA"/>
</dbReference>
<proteinExistence type="predicted"/>
<feature type="transmembrane region" description="Helical" evidence="4">
    <location>
        <begin position="54"/>
        <end position="74"/>
    </location>
</feature>
<dbReference type="GO" id="GO:0003677">
    <property type="term" value="F:DNA binding"/>
    <property type="evidence" value="ECO:0007669"/>
    <property type="project" value="UniProtKB-KW"/>
</dbReference>
<dbReference type="PROSITE" id="PS50043">
    <property type="entry name" value="HTH_LUXR_2"/>
    <property type="match status" value="1"/>
</dbReference>
<dbReference type="CDD" id="cd06170">
    <property type="entry name" value="LuxR_C_like"/>
    <property type="match status" value="1"/>
</dbReference>
<feature type="transmembrane region" description="Helical" evidence="4">
    <location>
        <begin position="235"/>
        <end position="256"/>
    </location>
</feature>
<evidence type="ECO:0000256" key="3">
    <source>
        <dbReference type="ARBA" id="ARBA00023163"/>
    </source>
</evidence>
<feature type="domain" description="HTH luxR-type" evidence="5">
    <location>
        <begin position="400"/>
        <end position="465"/>
    </location>
</feature>
<dbReference type="Pfam" id="PF00196">
    <property type="entry name" value="GerE"/>
    <property type="match status" value="1"/>
</dbReference>
<feature type="transmembrane region" description="Helical" evidence="4">
    <location>
        <begin position="204"/>
        <end position="223"/>
    </location>
</feature>
<protein>
    <submittedName>
        <fullName evidence="6">LuxR family transcriptional regulator</fullName>
    </submittedName>
</protein>